<reference evidence="9 10" key="1">
    <citation type="submission" date="2021-06" db="EMBL/GenBank/DDBJ databases">
        <title>50 bacteria genomes isolated from Dapeng, Shenzhen, China.</title>
        <authorList>
            <person name="Zheng W."/>
            <person name="Yu S."/>
            <person name="Huang Y."/>
        </authorList>
    </citation>
    <scope>NUCLEOTIDE SEQUENCE [LARGE SCALE GENOMIC DNA]</scope>
    <source>
        <strain evidence="9 10">DP1N14-2</strain>
    </source>
</reference>
<dbReference type="InterPro" id="IPR001789">
    <property type="entry name" value="Sig_transdc_resp-reg_receiver"/>
</dbReference>
<dbReference type="InterPro" id="IPR003661">
    <property type="entry name" value="HisK_dim/P_dom"/>
</dbReference>
<dbReference type="InterPro" id="IPR029016">
    <property type="entry name" value="GAF-like_dom_sf"/>
</dbReference>
<feature type="domain" description="Histidine kinase" evidence="7">
    <location>
        <begin position="353"/>
        <end position="579"/>
    </location>
</feature>
<dbReference type="SMART" id="SM00065">
    <property type="entry name" value="GAF"/>
    <property type="match status" value="2"/>
</dbReference>
<keyword evidence="4" id="KW-0808">Transferase</keyword>
<dbReference type="SUPFAM" id="SSF47384">
    <property type="entry name" value="Homodimeric domain of signal transducing histidine kinase"/>
    <property type="match status" value="1"/>
</dbReference>
<dbReference type="SMART" id="SM00387">
    <property type="entry name" value="HATPase_c"/>
    <property type="match status" value="1"/>
</dbReference>
<dbReference type="PROSITE" id="PS50110">
    <property type="entry name" value="RESPONSE_REGULATORY"/>
    <property type="match status" value="1"/>
</dbReference>
<proteinExistence type="predicted"/>
<dbReference type="InterPro" id="IPR036097">
    <property type="entry name" value="HisK_dim/P_sf"/>
</dbReference>
<evidence type="ECO:0000256" key="6">
    <source>
        <dbReference type="PROSITE-ProRule" id="PRU00169"/>
    </source>
</evidence>
<keyword evidence="5" id="KW-0418">Kinase</keyword>
<evidence type="ECO:0000259" key="8">
    <source>
        <dbReference type="PROSITE" id="PS50110"/>
    </source>
</evidence>
<evidence type="ECO:0000313" key="9">
    <source>
        <dbReference type="EMBL" id="MBY6140787.1"/>
    </source>
</evidence>
<evidence type="ECO:0000256" key="4">
    <source>
        <dbReference type="ARBA" id="ARBA00022679"/>
    </source>
</evidence>
<dbReference type="Proteomes" id="UP000766629">
    <property type="component" value="Unassembled WGS sequence"/>
</dbReference>
<dbReference type="Pfam" id="PF00072">
    <property type="entry name" value="Response_reg"/>
    <property type="match status" value="1"/>
</dbReference>
<gene>
    <name evidence="9" type="ORF">KUV26_15205</name>
</gene>
<dbReference type="CDD" id="cd00156">
    <property type="entry name" value="REC"/>
    <property type="match status" value="1"/>
</dbReference>
<organism evidence="9 10">
    <name type="scientific">Leisingera daeponensis</name>
    <dbReference type="NCBI Taxonomy" id="405746"/>
    <lineage>
        <taxon>Bacteria</taxon>
        <taxon>Pseudomonadati</taxon>
        <taxon>Pseudomonadota</taxon>
        <taxon>Alphaproteobacteria</taxon>
        <taxon>Rhodobacterales</taxon>
        <taxon>Roseobacteraceae</taxon>
        <taxon>Leisingera</taxon>
    </lineage>
</organism>
<evidence type="ECO:0000259" key="7">
    <source>
        <dbReference type="PROSITE" id="PS50109"/>
    </source>
</evidence>
<evidence type="ECO:0000256" key="2">
    <source>
        <dbReference type="ARBA" id="ARBA00012438"/>
    </source>
</evidence>
<dbReference type="Pfam" id="PF02518">
    <property type="entry name" value="HATPase_c"/>
    <property type="match status" value="1"/>
</dbReference>
<dbReference type="Pfam" id="PF01590">
    <property type="entry name" value="GAF"/>
    <property type="match status" value="2"/>
</dbReference>
<comment type="catalytic activity">
    <reaction evidence="1">
        <text>ATP + protein L-histidine = ADP + protein N-phospho-L-histidine.</text>
        <dbReference type="EC" id="2.7.13.3"/>
    </reaction>
</comment>
<sequence>MDASGGAALGEGCRLDLEELAAASGRGFCQAFADQLAQGVGADLVTVSGLKAGKAGHLKLVASWFDGLQLGDFEYDARGAPCLEVVQGGRPRVVPDRVQELYPKDWMFTEENINGYAGVPLKDAAGAVVGLVQAAWRQEPGAALAAEAAAVMQRFAPRLGAELAGLQTAAALSALARGPGSPAPRAAFRQLAEQLQAAFRVRSAFIAERCEDNPDRFRVLAVCEGGQASALCKDAVVPYEGTPCAFLHEGEPFLVPEGLLEMFPAQTHFRAQGLQAYLGIPLRDAEGQLFGHFALLHDRKIDQRVSRSGLSAVFAGRIALELRRRRAERRRRQAEQALLLRHKSESLGLLAGTIAHEFNNLLASMLGSSELALAHLEAGHAAQVHVQAVEAGLQGSARLMRQLLGYARGGGAPRPEPCDLNLIVREALALVPADCKLGKAVVLDLAEGPLTAQLDPVQAGQLLMQAVLNAVEAIGPGAGTVTVSTRRSRLSAAERRQLLKGRRMPAGPCLLLEVRDTGGGMGRDTVARVFDPFFSTKPGGRGLGLAAAMGIISNHRGGLMVESQVGRGSAFRFYFPAGAAETGRSAVAPAGPVPRANQTRRILVVDDEDTVRRAVAGLLQLRGCKVAQADGYDAALALLQAQGPFDGAVIDMSMPGRGGWETLARLLQVQPGLNAVMMSGYAFSAAEAGYPELHGVQVLDKPFTREKLYKALFR</sequence>
<comment type="caution">
    <text evidence="9">The sequence shown here is derived from an EMBL/GenBank/DDBJ whole genome shotgun (WGS) entry which is preliminary data.</text>
</comment>
<dbReference type="SUPFAM" id="SSF52172">
    <property type="entry name" value="CheY-like"/>
    <property type="match status" value="1"/>
</dbReference>
<dbReference type="EMBL" id="JAHVJA010000007">
    <property type="protein sequence ID" value="MBY6140787.1"/>
    <property type="molecule type" value="Genomic_DNA"/>
</dbReference>
<dbReference type="PANTHER" id="PTHR43065:SF42">
    <property type="entry name" value="TWO-COMPONENT SENSOR PPRA"/>
    <property type="match status" value="1"/>
</dbReference>
<evidence type="ECO:0000256" key="1">
    <source>
        <dbReference type="ARBA" id="ARBA00000085"/>
    </source>
</evidence>
<dbReference type="RefSeq" id="WP_222508946.1">
    <property type="nucleotide sequence ID" value="NZ_JAHVJA010000007.1"/>
</dbReference>
<evidence type="ECO:0000256" key="5">
    <source>
        <dbReference type="ARBA" id="ARBA00022777"/>
    </source>
</evidence>
<dbReference type="Gene3D" id="3.30.450.40">
    <property type="match status" value="2"/>
</dbReference>
<dbReference type="PANTHER" id="PTHR43065">
    <property type="entry name" value="SENSOR HISTIDINE KINASE"/>
    <property type="match status" value="1"/>
</dbReference>
<dbReference type="InterPro" id="IPR036890">
    <property type="entry name" value="HATPase_C_sf"/>
</dbReference>
<evidence type="ECO:0000313" key="10">
    <source>
        <dbReference type="Proteomes" id="UP000766629"/>
    </source>
</evidence>
<dbReference type="SMART" id="SM00448">
    <property type="entry name" value="REC"/>
    <property type="match status" value="1"/>
</dbReference>
<dbReference type="InterPro" id="IPR005467">
    <property type="entry name" value="His_kinase_dom"/>
</dbReference>
<dbReference type="SUPFAM" id="SSF55781">
    <property type="entry name" value="GAF domain-like"/>
    <property type="match status" value="2"/>
</dbReference>
<dbReference type="PRINTS" id="PR00344">
    <property type="entry name" value="BCTRLSENSOR"/>
</dbReference>
<accession>A0ABS7NHV2</accession>
<evidence type="ECO:0000256" key="3">
    <source>
        <dbReference type="ARBA" id="ARBA00022553"/>
    </source>
</evidence>
<dbReference type="Gene3D" id="3.40.50.2300">
    <property type="match status" value="1"/>
</dbReference>
<keyword evidence="3 6" id="KW-0597">Phosphoprotein</keyword>
<dbReference type="Gene3D" id="1.10.287.130">
    <property type="match status" value="1"/>
</dbReference>
<feature type="modified residue" description="4-aspartylphosphate" evidence="6">
    <location>
        <position position="651"/>
    </location>
</feature>
<dbReference type="CDD" id="cd00082">
    <property type="entry name" value="HisKA"/>
    <property type="match status" value="1"/>
</dbReference>
<keyword evidence="10" id="KW-1185">Reference proteome</keyword>
<dbReference type="InterPro" id="IPR004358">
    <property type="entry name" value="Sig_transdc_His_kin-like_C"/>
</dbReference>
<dbReference type="Gene3D" id="3.30.565.10">
    <property type="entry name" value="Histidine kinase-like ATPase, C-terminal domain"/>
    <property type="match status" value="1"/>
</dbReference>
<protein>
    <recommendedName>
        <fullName evidence="2">histidine kinase</fullName>
        <ecNumber evidence="2">2.7.13.3</ecNumber>
    </recommendedName>
</protein>
<feature type="domain" description="Response regulatory" evidence="8">
    <location>
        <begin position="601"/>
        <end position="714"/>
    </location>
</feature>
<dbReference type="EC" id="2.7.13.3" evidence="2"/>
<name>A0ABS7NHV2_9RHOB</name>
<dbReference type="InterPro" id="IPR003018">
    <property type="entry name" value="GAF"/>
</dbReference>
<dbReference type="InterPro" id="IPR011006">
    <property type="entry name" value="CheY-like_superfamily"/>
</dbReference>
<dbReference type="PROSITE" id="PS50109">
    <property type="entry name" value="HIS_KIN"/>
    <property type="match status" value="1"/>
</dbReference>
<dbReference type="SMART" id="SM00388">
    <property type="entry name" value="HisKA"/>
    <property type="match status" value="1"/>
</dbReference>
<dbReference type="SUPFAM" id="SSF55874">
    <property type="entry name" value="ATPase domain of HSP90 chaperone/DNA topoisomerase II/histidine kinase"/>
    <property type="match status" value="1"/>
</dbReference>
<dbReference type="InterPro" id="IPR003594">
    <property type="entry name" value="HATPase_dom"/>
</dbReference>